<dbReference type="Pfam" id="PF00583">
    <property type="entry name" value="Acetyltransf_1"/>
    <property type="match status" value="1"/>
</dbReference>
<dbReference type="PANTHER" id="PTHR30602:SF12">
    <property type="entry name" value="AMINO-ACID ACETYLTRANSFERASE NAGS1, CHLOROPLASTIC-RELATED"/>
    <property type="match status" value="1"/>
</dbReference>
<keyword evidence="5 8" id="KW-0808">Transferase</keyword>
<dbReference type="Gene3D" id="3.40.1160.10">
    <property type="entry name" value="Acetylglutamate kinase-like"/>
    <property type="match status" value="1"/>
</dbReference>
<dbReference type="Gene3D" id="3.40.630.30">
    <property type="match status" value="1"/>
</dbReference>
<dbReference type="Pfam" id="PF00696">
    <property type="entry name" value="AA_kinase"/>
    <property type="match status" value="1"/>
</dbReference>
<dbReference type="EMBL" id="JBJGEB010000006">
    <property type="protein sequence ID" value="MFK7642345.1"/>
    <property type="molecule type" value="Genomic_DNA"/>
</dbReference>
<dbReference type="InterPro" id="IPR000182">
    <property type="entry name" value="GNAT_dom"/>
</dbReference>
<keyword evidence="3 8" id="KW-0055">Arginine biosynthesis</keyword>
<sequence>MNDTAGFVGGFREAAPYIHYLRGKTLVVGISDSLLSGETLTNLAADLNLLASLGVRLVVVHGSRTQINAIAQAHGIEPQYHNHRRITDETVLQYAKQASGILRSDIEAALCSSVSQTPQRSSPPAIASGNFLAAKPLGVIDGVDMGYTGIVRKTDTEAVRRRLDDGAVVLISPLGYSFSGKTFNLSMGETAEAVAVALHAEKLVYIVEQEGILDAEGRLITNLSAAEARQRIEARQIRPNQTRLLLSAVKAVENGVGRTQILSGRHDGSLICELFTRNGAGTSVAQNSFVGIRKARSGDIPHIMEMIRPLAEQGILLRRSREYLENHIGSFSVIEHDCHIYGCVALKTFADPDCGELACLVVSPDARDGGYGEMLLEHLFQKARARRIRKLFALSTHTGEWFAERGFQAASADDLPEERRRDYMESGRNSRVFVYDLV</sequence>
<evidence type="ECO:0000259" key="9">
    <source>
        <dbReference type="PROSITE" id="PS51186"/>
    </source>
</evidence>
<evidence type="ECO:0000256" key="6">
    <source>
        <dbReference type="ARBA" id="ARBA00023315"/>
    </source>
</evidence>
<keyword evidence="6 8" id="KW-0012">Acyltransferase</keyword>
<evidence type="ECO:0000256" key="1">
    <source>
        <dbReference type="ARBA" id="ARBA00004925"/>
    </source>
</evidence>
<dbReference type="InterPro" id="IPR036393">
    <property type="entry name" value="AceGlu_kinase-like_sf"/>
</dbReference>
<evidence type="ECO:0000256" key="7">
    <source>
        <dbReference type="ARBA" id="ARBA00048372"/>
    </source>
</evidence>
<evidence type="ECO:0000256" key="5">
    <source>
        <dbReference type="ARBA" id="ARBA00022679"/>
    </source>
</evidence>
<evidence type="ECO:0000313" key="10">
    <source>
        <dbReference type="EMBL" id="MFK7642345.1"/>
    </source>
</evidence>
<comment type="caution">
    <text evidence="10">The sequence shown here is derived from an EMBL/GenBank/DDBJ whole genome shotgun (WGS) entry which is preliminary data.</text>
</comment>
<dbReference type="CDD" id="cd04301">
    <property type="entry name" value="NAT_SF"/>
    <property type="match status" value="1"/>
</dbReference>
<keyword evidence="4 8" id="KW-0028">Amino-acid biosynthesis</keyword>
<dbReference type="InterPro" id="IPR001048">
    <property type="entry name" value="Asp/Glu/Uridylate_kinase"/>
</dbReference>
<name>A0ABW8Q466_9NEIS</name>
<evidence type="ECO:0000256" key="4">
    <source>
        <dbReference type="ARBA" id="ARBA00022605"/>
    </source>
</evidence>
<dbReference type="RefSeq" id="WP_377080026.1">
    <property type="nucleotide sequence ID" value="NZ_JBJGEB010000006.1"/>
</dbReference>
<feature type="domain" description="N-acetyltransferase" evidence="9">
    <location>
        <begin position="290"/>
        <end position="429"/>
    </location>
</feature>
<evidence type="ECO:0000256" key="3">
    <source>
        <dbReference type="ARBA" id="ARBA00022571"/>
    </source>
</evidence>
<dbReference type="PIRSF" id="PIRSF000423">
    <property type="entry name" value="ArgA"/>
    <property type="match status" value="1"/>
</dbReference>
<dbReference type="PANTHER" id="PTHR30602">
    <property type="entry name" value="AMINO-ACID ACETYLTRANSFERASE"/>
    <property type="match status" value="1"/>
</dbReference>
<dbReference type="NCBIfam" id="TIGR01890">
    <property type="entry name" value="N-Ac-Glu-synth"/>
    <property type="match status" value="1"/>
</dbReference>
<evidence type="ECO:0000256" key="8">
    <source>
        <dbReference type="HAMAP-Rule" id="MF_01105"/>
    </source>
</evidence>
<comment type="miscellaneous">
    <text evidence="8">In bacteria which possess the bifunctional enzyme ornithine acetyltransferase/N-acetylglutamate synthase (ArgJ), ArgA fulfills an anaplerotic role.</text>
</comment>
<dbReference type="HAMAP" id="MF_01105">
    <property type="entry name" value="N_acetyl_glu_synth"/>
    <property type="match status" value="1"/>
</dbReference>
<dbReference type="NCBIfam" id="NF003641">
    <property type="entry name" value="PRK05279.1"/>
    <property type="match status" value="1"/>
</dbReference>
<comment type="similarity">
    <text evidence="2 8">Belongs to the acetyltransferase family. ArgA subfamily.</text>
</comment>
<dbReference type="SUPFAM" id="SSF55729">
    <property type="entry name" value="Acyl-CoA N-acyltransferases (Nat)"/>
    <property type="match status" value="1"/>
</dbReference>
<dbReference type="PROSITE" id="PS51186">
    <property type="entry name" value="GNAT"/>
    <property type="match status" value="1"/>
</dbReference>
<comment type="catalytic activity">
    <reaction evidence="7 8">
        <text>L-glutamate + acetyl-CoA = N-acetyl-L-glutamate + CoA + H(+)</text>
        <dbReference type="Rhea" id="RHEA:24292"/>
        <dbReference type="ChEBI" id="CHEBI:15378"/>
        <dbReference type="ChEBI" id="CHEBI:29985"/>
        <dbReference type="ChEBI" id="CHEBI:44337"/>
        <dbReference type="ChEBI" id="CHEBI:57287"/>
        <dbReference type="ChEBI" id="CHEBI:57288"/>
        <dbReference type="EC" id="2.3.1.1"/>
    </reaction>
</comment>
<dbReference type="InterPro" id="IPR033719">
    <property type="entry name" value="NAGS_kin"/>
</dbReference>
<evidence type="ECO:0000313" key="11">
    <source>
        <dbReference type="Proteomes" id="UP001621964"/>
    </source>
</evidence>
<dbReference type="EC" id="2.3.1.1" evidence="8"/>
<dbReference type="CDD" id="cd04237">
    <property type="entry name" value="AAK_NAGS-ABP"/>
    <property type="match status" value="1"/>
</dbReference>
<keyword evidence="11" id="KW-1185">Reference proteome</keyword>
<dbReference type="InterPro" id="IPR016181">
    <property type="entry name" value="Acyl_CoA_acyltransferase"/>
</dbReference>
<accession>A0ABW8Q466</accession>
<keyword evidence="8" id="KW-0963">Cytoplasm</keyword>
<reference evidence="10 11" key="1">
    <citation type="submission" date="2024-11" db="EMBL/GenBank/DDBJ databases">
        <authorList>
            <person name="Mikucki A.G."/>
            <person name="Kahler C.M."/>
        </authorList>
    </citation>
    <scope>NUCLEOTIDE SEQUENCE [LARGE SCALE GENOMIC DNA]</scope>
    <source>
        <strain evidence="10 11">EXNM717</strain>
    </source>
</reference>
<dbReference type="Proteomes" id="UP001621964">
    <property type="component" value="Unassembled WGS sequence"/>
</dbReference>
<comment type="subcellular location">
    <subcellularLocation>
        <location evidence="8">Cytoplasm</location>
    </subcellularLocation>
</comment>
<organism evidence="10 11">
    <name type="scientific">Neisseria oralis</name>
    <dbReference type="NCBI Taxonomy" id="1107316"/>
    <lineage>
        <taxon>Bacteria</taxon>
        <taxon>Pseudomonadati</taxon>
        <taxon>Pseudomonadota</taxon>
        <taxon>Betaproteobacteria</taxon>
        <taxon>Neisseriales</taxon>
        <taxon>Neisseriaceae</taxon>
        <taxon>Neisseria</taxon>
    </lineage>
</organism>
<proteinExistence type="inferred from homology"/>
<dbReference type="InterPro" id="IPR010167">
    <property type="entry name" value="NH2A_AcTrfase"/>
</dbReference>
<protein>
    <recommendedName>
        <fullName evidence="8">Amino-acid acetyltransferase</fullName>
        <ecNumber evidence="8">2.3.1.1</ecNumber>
    </recommendedName>
    <alternativeName>
        <fullName evidence="8">N-acetylglutamate synthase</fullName>
        <shortName evidence="8">AGS</shortName>
        <shortName evidence="8">NAGS</shortName>
    </alternativeName>
</protein>
<comment type="pathway">
    <text evidence="1 8">Amino-acid biosynthesis; L-arginine biosynthesis; N(2)-acetyl-L-ornithine from L-glutamate: step 1/4.</text>
</comment>
<dbReference type="GO" id="GO:0016746">
    <property type="term" value="F:acyltransferase activity"/>
    <property type="evidence" value="ECO:0007669"/>
    <property type="project" value="UniProtKB-KW"/>
</dbReference>
<gene>
    <name evidence="8 10" type="primary">argA</name>
    <name evidence="10" type="ORF">ACI43T_07515</name>
</gene>
<evidence type="ECO:0000256" key="2">
    <source>
        <dbReference type="ARBA" id="ARBA00009145"/>
    </source>
</evidence>
<dbReference type="SUPFAM" id="SSF53633">
    <property type="entry name" value="Carbamate kinase-like"/>
    <property type="match status" value="1"/>
</dbReference>